<keyword evidence="9" id="KW-1185">Reference proteome</keyword>
<feature type="compositionally biased region" description="Polar residues" evidence="5">
    <location>
        <begin position="48"/>
        <end position="60"/>
    </location>
</feature>
<feature type="domain" description="Major facilitator superfamily (MFS) profile" evidence="7">
    <location>
        <begin position="103"/>
        <end position="582"/>
    </location>
</feature>
<comment type="subcellular location">
    <subcellularLocation>
        <location evidence="1">Membrane</location>
        <topology evidence="1">Multi-pass membrane protein</topology>
    </subcellularLocation>
</comment>
<feature type="transmembrane region" description="Helical" evidence="6">
    <location>
        <begin position="169"/>
        <end position="187"/>
    </location>
</feature>
<dbReference type="InterPro" id="IPR020846">
    <property type="entry name" value="MFS_dom"/>
</dbReference>
<keyword evidence="4 6" id="KW-0472">Membrane</keyword>
<organism evidence="8 9">
    <name type="scientific">Phomopsis amygdali</name>
    <name type="common">Fusicoccum amygdali</name>
    <dbReference type="NCBI Taxonomy" id="1214568"/>
    <lineage>
        <taxon>Eukaryota</taxon>
        <taxon>Fungi</taxon>
        <taxon>Dikarya</taxon>
        <taxon>Ascomycota</taxon>
        <taxon>Pezizomycotina</taxon>
        <taxon>Sordariomycetes</taxon>
        <taxon>Sordariomycetidae</taxon>
        <taxon>Diaporthales</taxon>
        <taxon>Diaporthaceae</taxon>
        <taxon>Diaporthe</taxon>
    </lineage>
</organism>
<evidence type="ECO:0000256" key="4">
    <source>
        <dbReference type="ARBA" id="ARBA00023136"/>
    </source>
</evidence>
<feature type="transmembrane region" description="Helical" evidence="6">
    <location>
        <begin position="459"/>
        <end position="478"/>
    </location>
</feature>
<gene>
    <name evidence="8" type="ORF">N8I77_006969</name>
</gene>
<dbReference type="Pfam" id="PF07690">
    <property type="entry name" value="MFS_1"/>
    <property type="match status" value="1"/>
</dbReference>
<reference evidence="8" key="1">
    <citation type="submission" date="2023-06" db="EMBL/GenBank/DDBJ databases">
        <authorList>
            <person name="Noh H."/>
        </authorList>
    </citation>
    <scope>NUCLEOTIDE SEQUENCE</scope>
    <source>
        <strain evidence="8">DUCC20226</strain>
    </source>
</reference>
<evidence type="ECO:0000256" key="1">
    <source>
        <dbReference type="ARBA" id="ARBA00004141"/>
    </source>
</evidence>
<feature type="transmembrane region" description="Helical" evidence="6">
    <location>
        <begin position="556"/>
        <end position="578"/>
    </location>
</feature>
<dbReference type="PANTHER" id="PTHR23501:SF39">
    <property type="entry name" value="MULTIDRUG TRANSPORTER, PUTATIVE (AFU_ORTHOLOGUE AFUA_1G05010)-RELATED"/>
    <property type="match status" value="1"/>
</dbReference>
<evidence type="ECO:0000256" key="2">
    <source>
        <dbReference type="ARBA" id="ARBA00022692"/>
    </source>
</evidence>
<dbReference type="PANTHER" id="PTHR23501">
    <property type="entry name" value="MAJOR FACILITATOR SUPERFAMILY"/>
    <property type="match status" value="1"/>
</dbReference>
<feature type="transmembrane region" description="Helical" evidence="6">
    <location>
        <begin position="430"/>
        <end position="447"/>
    </location>
</feature>
<dbReference type="AlphaFoldDB" id="A0AAD9SK77"/>
<feature type="transmembrane region" description="Helical" evidence="6">
    <location>
        <begin position="302"/>
        <end position="330"/>
    </location>
</feature>
<feature type="transmembrane region" description="Helical" evidence="6">
    <location>
        <begin position="389"/>
        <end position="410"/>
    </location>
</feature>
<dbReference type="EMBL" id="JAUJFL010000003">
    <property type="protein sequence ID" value="KAK2608351.1"/>
    <property type="molecule type" value="Genomic_DNA"/>
</dbReference>
<dbReference type="SUPFAM" id="SSF103473">
    <property type="entry name" value="MFS general substrate transporter"/>
    <property type="match status" value="1"/>
</dbReference>
<feature type="transmembrane region" description="Helical" evidence="6">
    <location>
        <begin position="342"/>
        <end position="362"/>
    </location>
</feature>
<dbReference type="GO" id="GO:0022857">
    <property type="term" value="F:transmembrane transporter activity"/>
    <property type="evidence" value="ECO:0007669"/>
    <property type="project" value="InterPro"/>
</dbReference>
<name>A0AAD9SK77_PHOAM</name>
<evidence type="ECO:0000313" key="8">
    <source>
        <dbReference type="EMBL" id="KAK2608351.1"/>
    </source>
</evidence>
<comment type="caution">
    <text evidence="8">The sequence shown here is derived from an EMBL/GenBank/DDBJ whole genome shotgun (WGS) entry which is preliminary data.</text>
</comment>
<dbReference type="InterPro" id="IPR011701">
    <property type="entry name" value="MFS"/>
</dbReference>
<dbReference type="Gene3D" id="1.20.1250.20">
    <property type="entry name" value="MFS general substrate transporter like domains"/>
    <property type="match status" value="1"/>
</dbReference>
<accession>A0AAD9SK77</accession>
<protein>
    <recommendedName>
        <fullName evidence="7">Major facilitator superfamily (MFS) profile domain-containing protein</fullName>
    </recommendedName>
</protein>
<evidence type="ECO:0000313" key="9">
    <source>
        <dbReference type="Proteomes" id="UP001265746"/>
    </source>
</evidence>
<dbReference type="InterPro" id="IPR036259">
    <property type="entry name" value="MFS_trans_sf"/>
</dbReference>
<feature type="transmembrane region" description="Helical" evidence="6">
    <location>
        <begin position="140"/>
        <end position="157"/>
    </location>
</feature>
<feature type="transmembrane region" description="Helical" evidence="6">
    <location>
        <begin position="227"/>
        <end position="247"/>
    </location>
</feature>
<feature type="transmembrane region" description="Helical" evidence="6">
    <location>
        <begin position="103"/>
        <end position="128"/>
    </location>
</feature>
<feature type="region of interest" description="Disordered" evidence="5">
    <location>
        <begin position="44"/>
        <end position="66"/>
    </location>
</feature>
<dbReference type="PROSITE" id="PS50850">
    <property type="entry name" value="MFS"/>
    <property type="match status" value="1"/>
</dbReference>
<proteinExistence type="predicted"/>
<feature type="transmembrane region" description="Helical" evidence="6">
    <location>
        <begin position="514"/>
        <end position="535"/>
    </location>
</feature>
<keyword evidence="3 6" id="KW-1133">Transmembrane helix</keyword>
<evidence type="ECO:0000256" key="3">
    <source>
        <dbReference type="ARBA" id="ARBA00022989"/>
    </source>
</evidence>
<evidence type="ECO:0000256" key="6">
    <source>
        <dbReference type="SAM" id="Phobius"/>
    </source>
</evidence>
<evidence type="ECO:0000256" key="5">
    <source>
        <dbReference type="SAM" id="MobiDB-lite"/>
    </source>
</evidence>
<keyword evidence="2 6" id="KW-0812">Transmembrane</keyword>
<feature type="transmembrane region" description="Helical" evidence="6">
    <location>
        <begin position="259"/>
        <end position="282"/>
    </location>
</feature>
<evidence type="ECO:0000259" key="7">
    <source>
        <dbReference type="PROSITE" id="PS50850"/>
    </source>
</evidence>
<dbReference type="Proteomes" id="UP001265746">
    <property type="component" value="Unassembled WGS sequence"/>
</dbReference>
<dbReference type="GO" id="GO:0005886">
    <property type="term" value="C:plasma membrane"/>
    <property type="evidence" value="ECO:0007669"/>
    <property type="project" value="TreeGrafter"/>
</dbReference>
<sequence>MSFLVGYVISLYKGSQEASSRHTNIEDRNEAGAAYELMHDTRHEPGRTTANVSGVNTSPVDNDDICDAQTTTRYTTPHTEEVKEGIEGRSPESVKRRQHRYRVLFGLALPFALQSLDTTIIASALPFIAQDFEQVKQLNWIISVFNMTSAAFLPFWAQIADVFGRHVTIHSTILIMAIGSAICTGAPTSQFGVLLFGRALQGVGAAGVNVTGHVIMADRVSLEDFAWNWTLSAVISAGFFGIGPVVGGHLTQVNWRWCFAINLPIAVVGIVLIVIVLGKDLVGPQPIPGVTQVQMSTRARRLWVRFSTVDFGGQLLFLSGLTLLILAFTWAGGAYPWDSVQVLVPLIIGAGLTATWLAYEYLMSPPHLMSRLLPLQKAMMPWELLQQKNVRLIFFINFTMGMAMFSVMYFMDLYFALVLGSTPSEAGKNLLYYLPGLAVGAYMAQYATNTWPRETFPPLFLGSITSAVGITVLAWATHVGETSTILGMMALTGHGVGMRMSPSALHGLAFFPDMTVQITCLVSLAVPLGGTVALTMMSTVFNNKSGPNNQDAKEGIMYAFVSLIPFMWLCVVCTTFLGNAWILDDDGHEVAYGNYFWSWAVGAALPRERRDRGSHNTTEAGMRTVVRVL</sequence>